<feature type="domain" description="SET" evidence="15">
    <location>
        <begin position="267"/>
        <end position="388"/>
    </location>
</feature>
<dbReference type="Ensembl" id="ENSRNOT00000106064.2">
    <property type="protein sequence ID" value="ENSRNOP00000095821.2"/>
    <property type="gene ID" value="ENSRNOG00000064318.2"/>
</dbReference>
<feature type="compositionally biased region" description="Basic and acidic residues" evidence="14">
    <location>
        <begin position="82"/>
        <end position="95"/>
    </location>
</feature>
<dbReference type="PROSITE" id="PS50280">
    <property type="entry name" value="SET"/>
    <property type="match status" value="1"/>
</dbReference>
<dbReference type="SUPFAM" id="SSF82199">
    <property type="entry name" value="SET domain"/>
    <property type="match status" value="1"/>
</dbReference>
<dbReference type="GO" id="GO:0005694">
    <property type="term" value="C:chromosome"/>
    <property type="evidence" value="ECO:0007669"/>
    <property type="project" value="UniProtKB-SubCell"/>
</dbReference>
<accession>A0A8I6ANW6</accession>
<name>A0A8I6ANW6_RAT</name>
<keyword evidence="6" id="KW-0808">Transferase</keyword>
<reference evidence="16" key="3">
    <citation type="submission" date="2025-09" db="UniProtKB">
        <authorList>
            <consortium name="Ensembl"/>
        </authorList>
    </citation>
    <scope>IDENTIFICATION</scope>
    <source>
        <strain evidence="16">Brown Norway</strain>
    </source>
</reference>
<dbReference type="GO" id="GO:0140944">
    <property type="term" value="F:histone H4K20 monomethyltransferase activity"/>
    <property type="evidence" value="ECO:0007669"/>
    <property type="project" value="UniProtKB-EC"/>
</dbReference>
<keyword evidence="9" id="KW-0805">Transcription regulation</keyword>
<dbReference type="GO" id="GO:0032259">
    <property type="term" value="P:methylation"/>
    <property type="evidence" value="ECO:0007669"/>
    <property type="project" value="UniProtKB-KW"/>
</dbReference>
<dbReference type="CDD" id="cd10528">
    <property type="entry name" value="SET_SETD8"/>
    <property type="match status" value="1"/>
</dbReference>
<dbReference type="InterPro" id="IPR016858">
    <property type="entry name" value="KMT5A-like"/>
</dbReference>
<comment type="subcellular location">
    <subcellularLocation>
        <location evidence="2">Chromosome</location>
    </subcellularLocation>
    <subcellularLocation>
        <location evidence="1">Nucleus</location>
    </subcellularLocation>
</comment>
<keyword evidence="17" id="KW-1185">Reference proteome</keyword>
<evidence type="ECO:0000256" key="7">
    <source>
        <dbReference type="ARBA" id="ARBA00022691"/>
    </source>
</evidence>
<dbReference type="InterPro" id="IPR047266">
    <property type="entry name" value="KMT5A-like_SET"/>
</dbReference>
<reference evidence="16" key="1">
    <citation type="submission" date="2024-01" db="EMBL/GenBank/DDBJ databases">
        <title>GRCr8: a new rat reference genome assembly contstructed from accurate long reads and long range scaffolding.</title>
        <authorList>
            <person name="Doris P.A."/>
            <person name="Kalbfleisch T."/>
            <person name="Li K."/>
            <person name="Howe K."/>
            <person name="Wood J."/>
        </authorList>
    </citation>
    <scope>NUCLEOTIDE SEQUENCE [LARGE SCALE GENOMIC DNA]</scope>
    <source>
        <strain evidence="16">Brown Norway</strain>
    </source>
</reference>
<comment type="catalytic activity">
    <reaction evidence="13">
        <text>L-lysyl-[protein] + S-adenosyl-L-methionine = N(6)-methyl-L-lysyl-[protein] + S-adenosyl-L-homocysteine + H(+)</text>
        <dbReference type="Rhea" id="RHEA:51736"/>
        <dbReference type="Rhea" id="RHEA-COMP:9752"/>
        <dbReference type="Rhea" id="RHEA-COMP:13053"/>
        <dbReference type="ChEBI" id="CHEBI:15378"/>
        <dbReference type="ChEBI" id="CHEBI:29969"/>
        <dbReference type="ChEBI" id="CHEBI:57856"/>
        <dbReference type="ChEBI" id="CHEBI:59789"/>
        <dbReference type="ChEBI" id="CHEBI:61929"/>
    </reaction>
</comment>
<gene>
    <name evidence="16 18" type="primary">Kmt5a</name>
</gene>
<dbReference type="GO" id="GO:0005634">
    <property type="term" value="C:nucleus"/>
    <property type="evidence" value="ECO:0007669"/>
    <property type="project" value="UniProtKB-SubCell"/>
</dbReference>
<dbReference type="GO" id="GO:0051301">
    <property type="term" value="P:cell division"/>
    <property type="evidence" value="ECO:0007669"/>
    <property type="project" value="UniProtKB-KW"/>
</dbReference>
<evidence type="ECO:0000256" key="10">
    <source>
        <dbReference type="ARBA" id="ARBA00023163"/>
    </source>
</evidence>
<sequence>MGWGGRRRPRPGRVGRARAPCVRAWRHGCGWPPRSCGPRRRALSAPPPLPPGPPSPGRKMCKPRAVEAAAAAVAATAPGPEMVERRGPGRPRSDGENVFAGQSKIYAYMSPNKCSGMRSPLQEENSVAHHEVKCPGKPLAGIYRKREEKRNAGNVIRSAVKSEEQKSKDTRRGPLAPFPNQKPEATEPPKTPPPSCDSTSVAVAKQALKKPLKGKQAPRKKSQGKTQQNRKLTDFYPVRRSSRKSKAELQSEERKKIDELIESGKEEGMKIDLIDGKGRGVIATKRFSRGDFVVEYHGDLIEITDAKKREALYAQDPSTGCYMYYFQYLSKTYCVDATQETNRLGRLINHSKCGNCQTKLHDIDGVPHLILIASRDIAAGEELLYDYGDRSKASIEAYPWLKH</sequence>
<evidence type="ECO:0000256" key="2">
    <source>
        <dbReference type="ARBA" id="ARBA00004286"/>
    </source>
</evidence>
<comment type="catalytic activity">
    <reaction evidence="12">
        <text>L-lysyl(20)-[histone H4] + S-adenosyl-L-methionine = N(6)-methyl-L-lysyl(20)-[histone H4] + S-adenosyl-L-homocysteine + H(+)</text>
        <dbReference type="Rhea" id="RHEA:60344"/>
        <dbReference type="Rhea" id="RHEA-COMP:15554"/>
        <dbReference type="Rhea" id="RHEA-COMP:15555"/>
        <dbReference type="ChEBI" id="CHEBI:15378"/>
        <dbReference type="ChEBI" id="CHEBI:29969"/>
        <dbReference type="ChEBI" id="CHEBI:57856"/>
        <dbReference type="ChEBI" id="CHEBI:59789"/>
        <dbReference type="ChEBI" id="CHEBI:61929"/>
        <dbReference type="EC" id="2.1.1.361"/>
    </reaction>
</comment>
<dbReference type="Proteomes" id="UP000002494">
    <property type="component" value="Chromosome 12"/>
</dbReference>
<dbReference type="RGD" id="1587560">
    <property type="gene designation" value="Kmt5a"/>
</dbReference>
<keyword evidence="11" id="KW-0539">Nucleus</keyword>
<evidence type="ECO:0000256" key="8">
    <source>
        <dbReference type="ARBA" id="ARBA00022853"/>
    </source>
</evidence>
<keyword evidence="5" id="KW-0489">Methyltransferase</keyword>
<feature type="compositionally biased region" description="Pro residues" evidence="14">
    <location>
        <begin position="45"/>
        <end position="56"/>
    </location>
</feature>
<proteinExistence type="predicted"/>
<dbReference type="PANTHER" id="PTHR46167:SF1">
    <property type="entry name" value="N-LYSINE METHYLTRANSFERASE KMT5A"/>
    <property type="match status" value="1"/>
</dbReference>
<dbReference type="SMART" id="SM00317">
    <property type="entry name" value="SET"/>
    <property type="match status" value="1"/>
</dbReference>
<protein>
    <recommendedName>
        <fullName evidence="3">[histone H4]-lysine(20) N-methyltransferase</fullName>
        <ecNumber evidence="3">2.1.1.361</ecNumber>
    </recommendedName>
</protein>
<organism evidence="16 17">
    <name type="scientific">Rattus norvegicus</name>
    <name type="common">Rat</name>
    <dbReference type="NCBI Taxonomy" id="10116"/>
    <lineage>
        <taxon>Eukaryota</taxon>
        <taxon>Metazoa</taxon>
        <taxon>Chordata</taxon>
        <taxon>Craniata</taxon>
        <taxon>Vertebrata</taxon>
        <taxon>Euteleostomi</taxon>
        <taxon>Mammalia</taxon>
        <taxon>Eutheria</taxon>
        <taxon>Euarchontoglires</taxon>
        <taxon>Glires</taxon>
        <taxon>Rodentia</taxon>
        <taxon>Myomorpha</taxon>
        <taxon>Muroidea</taxon>
        <taxon>Muridae</taxon>
        <taxon>Murinae</taxon>
        <taxon>Rattus</taxon>
    </lineage>
</organism>
<dbReference type="Gene3D" id="2.170.270.10">
    <property type="entry name" value="SET domain"/>
    <property type="match status" value="1"/>
</dbReference>
<keyword evidence="10" id="KW-0804">Transcription</keyword>
<dbReference type="AGR" id="RGD:1587560"/>
<feature type="compositionally biased region" description="Basic and acidic residues" evidence="14">
    <location>
        <begin position="160"/>
        <end position="172"/>
    </location>
</feature>
<evidence type="ECO:0000313" key="16">
    <source>
        <dbReference type="Ensembl" id="ENSRNOP00000095821.2"/>
    </source>
</evidence>
<feature type="compositionally biased region" description="Basic and acidic residues" evidence="14">
    <location>
        <begin position="245"/>
        <end position="254"/>
    </location>
</feature>
<reference evidence="16" key="2">
    <citation type="submission" date="2025-08" db="UniProtKB">
        <authorList>
            <consortium name="Ensembl"/>
        </authorList>
    </citation>
    <scope>IDENTIFICATION</scope>
    <source>
        <strain evidence="16">Brown Norway</strain>
    </source>
</reference>
<keyword evidence="7" id="KW-0949">S-adenosyl-L-methionine</keyword>
<dbReference type="EC" id="2.1.1.361" evidence="3"/>
<dbReference type="InterPro" id="IPR046341">
    <property type="entry name" value="SET_dom_sf"/>
</dbReference>
<dbReference type="PANTHER" id="PTHR46167">
    <property type="entry name" value="N-LYSINE METHYLTRANSFERASE KMT5A"/>
    <property type="match status" value="1"/>
</dbReference>
<evidence type="ECO:0000259" key="15">
    <source>
        <dbReference type="PROSITE" id="PS50280"/>
    </source>
</evidence>
<evidence type="ECO:0000256" key="5">
    <source>
        <dbReference type="ARBA" id="ARBA00022603"/>
    </source>
</evidence>
<evidence type="ECO:0000256" key="11">
    <source>
        <dbReference type="ARBA" id="ARBA00023242"/>
    </source>
</evidence>
<evidence type="ECO:0000256" key="4">
    <source>
        <dbReference type="ARBA" id="ARBA00022454"/>
    </source>
</evidence>
<dbReference type="PROSITE" id="PS51571">
    <property type="entry name" value="SAM_MT43_PR_SET"/>
    <property type="match status" value="1"/>
</dbReference>
<dbReference type="Pfam" id="PF00856">
    <property type="entry name" value="SET"/>
    <property type="match status" value="1"/>
</dbReference>
<evidence type="ECO:0000256" key="1">
    <source>
        <dbReference type="ARBA" id="ARBA00004123"/>
    </source>
</evidence>
<evidence type="ECO:0000256" key="9">
    <source>
        <dbReference type="ARBA" id="ARBA00023015"/>
    </source>
</evidence>
<evidence type="ECO:0000256" key="14">
    <source>
        <dbReference type="SAM" id="MobiDB-lite"/>
    </source>
</evidence>
<dbReference type="InterPro" id="IPR001214">
    <property type="entry name" value="SET_dom"/>
</dbReference>
<feature type="region of interest" description="Disordered" evidence="14">
    <location>
        <begin position="31"/>
        <end position="99"/>
    </location>
</feature>
<dbReference type="GeneTree" id="ENSGT00940000160030"/>
<evidence type="ECO:0000256" key="12">
    <source>
        <dbReference type="ARBA" id="ARBA00047784"/>
    </source>
</evidence>
<evidence type="ECO:0000256" key="13">
    <source>
        <dbReference type="ARBA" id="ARBA00048985"/>
    </source>
</evidence>
<keyword evidence="8" id="KW-0156">Chromatin regulator</keyword>
<feature type="compositionally biased region" description="Basic residues" evidence="14">
    <location>
        <begin position="207"/>
        <end position="223"/>
    </location>
</feature>
<feature type="region of interest" description="Disordered" evidence="14">
    <location>
        <begin position="116"/>
        <end position="254"/>
    </location>
</feature>
<dbReference type="AlphaFoldDB" id="A0A8I6ANW6"/>
<evidence type="ECO:0000256" key="3">
    <source>
        <dbReference type="ARBA" id="ARBA00012187"/>
    </source>
</evidence>
<evidence type="ECO:0000313" key="18">
    <source>
        <dbReference type="RGD" id="1587560"/>
    </source>
</evidence>
<evidence type="ECO:0000313" key="17">
    <source>
        <dbReference type="Proteomes" id="UP000002494"/>
    </source>
</evidence>
<evidence type="ECO:0000256" key="6">
    <source>
        <dbReference type="ARBA" id="ARBA00022679"/>
    </source>
</evidence>
<feature type="compositionally biased region" description="Low complexity" evidence="14">
    <location>
        <begin position="66"/>
        <end position="77"/>
    </location>
</feature>
<dbReference type="InterPro" id="IPR051760">
    <property type="entry name" value="KMT5A"/>
</dbReference>
<keyword evidence="4" id="KW-0158">Chromosome</keyword>